<evidence type="ECO:0000313" key="2">
    <source>
        <dbReference type="Proteomes" id="UP000009223"/>
    </source>
</evidence>
<dbReference type="HOGENOM" id="CLU_168745_1_1_12"/>
<protein>
    <submittedName>
        <fullName evidence="1">Uncharacterized protein</fullName>
    </submittedName>
</protein>
<sequence length="91" mass="10490">MAEIITFDPSAFKHGLTEVAIRHAFTHRIHDETVAGEEEKNLLIDFDANANLLEILYNVIEPNKINVFHAMPCRKSWRYLQRSSPRSLANL</sequence>
<dbReference type="AlphaFoldDB" id="F5YQ81"/>
<proteinExistence type="predicted"/>
<dbReference type="Proteomes" id="UP000009223">
    <property type="component" value="Chromosome"/>
</dbReference>
<accession>F5YQ81</accession>
<dbReference type="EMBL" id="CP001843">
    <property type="protein sequence ID" value="AEF86657.1"/>
    <property type="molecule type" value="Genomic_DNA"/>
</dbReference>
<gene>
    <name evidence="1" type="ordered locus">TREPR_1408</name>
</gene>
<reference evidence="1 2" key="2">
    <citation type="journal article" date="2011" name="ISME J.">
        <title>RNA-seq reveals cooperative metabolic interactions between two termite-gut spirochete species in co-culture.</title>
        <authorList>
            <person name="Rosenthal A.Z."/>
            <person name="Matson E.G."/>
            <person name="Eldar A."/>
            <person name="Leadbetter J.R."/>
        </authorList>
    </citation>
    <scope>NUCLEOTIDE SEQUENCE [LARGE SCALE GENOMIC DNA]</scope>
    <source>
        <strain evidence="2">ATCC BAA-887 / DSM 12427 / ZAS-2</strain>
    </source>
</reference>
<reference evidence="2" key="1">
    <citation type="submission" date="2009-12" db="EMBL/GenBank/DDBJ databases">
        <title>Complete sequence of Treponema primitia strain ZAS-2.</title>
        <authorList>
            <person name="Tetu S.G."/>
            <person name="Matson E."/>
            <person name="Ren Q."/>
            <person name="Seshadri R."/>
            <person name="Elbourne L."/>
            <person name="Hassan K.A."/>
            <person name="Durkin A."/>
            <person name="Radune D."/>
            <person name="Mohamoud Y."/>
            <person name="Shay R."/>
            <person name="Jin S."/>
            <person name="Zhang X."/>
            <person name="Lucey K."/>
            <person name="Ballor N.R."/>
            <person name="Ottesen E."/>
            <person name="Rosenthal R."/>
            <person name="Allen A."/>
            <person name="Leadbetter J.R."/>
            <person name="Paulsen I.T."/>
        </authorList>
    </citation>
    <scope>NUCLEOTIDE SEQUENCE [LARGE SCALE GENOMIC DNA]</scope>
    <source>
        <strain evidence="2">ATCC BAA-887 / DSM 12427 / ZAS-2</strain>
    </source>
</reference>
<dbReference type="OrthoDB" id="361366at2"/>
<dbReference type="RefSeq" id="WP_015708683.1">
    <property type="nucleotide sequence ID" value="NC_015578.1"/>
</dbReference>
<name>F5YQ81_TREPZ</name>
<keyword evidence="2" id="KW-1185">Reference proteome</keyword>
<dbReference type="STRING" id="545694.TREPR_1408"/>
<organism evidence="1 2">
    <name type="scientific">Treponema primitia (strain ATCC BAA-887 / DSM 12427 / ZAS-2)</name>
    <dbReference type="NCBI Taxonomy" id="545694"/>
    <lineage>
        <taxon>Bacteria</taxon>
        <taxon>Pseudomonadati</taxon>
        <taxon>Spirochaetota</taxon>
        <taxon>Spirochaetia</taxon>
        <taxon>Spirochaetales</taxon>
        <taxon>Treponemataceae</taxon>
        <taxon>Treponema</taxon>
    </lineage>
</organism>
<evidence type="ECO:0000313" key="1">
    <source>
        <dbReference type="EMBL" id="AEF86657.1"/>
    </source>
</evidence>
<dbReference type="eggNOG" id="ENOG5031DUD">
    <property type="taxonomic scope" value="Bacteria"/>
</dbReference>
<dbReference type="KEGG" id="tpi:TREPR_1408"/>